<keyword evidence="2" id="KW-1185">Reference proteome</keyword>
<dbReference type="PANTHER" id="PTHR34822">
    <property type="entry name" value="GRPB DOMAIN PROTEIN (AFU_ORTHOLOGUE AFUA_1G01530)"/>
    <property type="match status" value="1"/>
</dbReference>
<sequence>MILEKYTPNWIAHFLDIKQEIENGLIGIEFRIEHVGSTAVANLDAKPIIDIDIVYQQEADLENIKRGLMDLGYFHNGNQGIQFREVFKRNGIFHHPVLDSIPHHLYACPINSGPLERHVLFRDFLRKNDWARITYQEMKYHLAEKADQDRKRYAELKELNVNAFVDECIAKEKQSTRCLFKDFGDLKSRLDSSVV</sequence>
<dbReference type="RefSeq" id="WP_338226266.1">
    <property type="nucleotide sequence ID" value="NZ_BTPD01000020.1"/>
</dbReference>
<name>A0ABQ6PUA0_9BACT</name>
<comment type="caution">
    <text evidence="1">The sequence shown here is derived from an EMBL/GenBank/DDBJ whole genome shotgun (WGS) entry which is preliminary data.</text>
</comment>
<dbReference type="EMBL" id="BTPD01000020">
    <property type="protein sequence ID" value="GMQ31498.1"/>
    <property type="molecule type" value="Genomic_DNA"/>
</dbReference>
<dbReference type="Pfam" id="PF04229">
    <property type="entry name" value="GrpB"/>
    <property type="match status" value="1"/>
</dbReference>
<evidence type="ECO:0000313" key="1">
    <source>
        <dbReference type="EMBL" id="GMQ31498.1"/>
    </source>
</evidence>
<dbReference type="Gene3D" id="3.30.460.10">
    <property type="entry name" value="Beta Polymerase, domain 2"/>
    <property type="match status" value="1"/>
</dbReference>
<dbReference type="Proteomes" id="UP001338309">
    <property type="component" value="Unassembled WGS sequence"/>
</dbReference>
<dbReference type="InterPro" id="IPR007344">
    <property type="entry name" value="GrpB/CoaE"/>
</dbReference>
<reference evidence="1 2" key="1">
    <citation type="submission" date="2023-08" db="EMBL/GenBank/DDBJ databases">
        <title>Draft genome sequence of Algoriphagus confluentis.</title>
        <authorList>
            <person name="Takatani N."/>
            <person name="Hosokawa M."/>
            <person name="Sawabe T."/>
        </authorList>
    </citation>
    <scope>NUCLEOTIDE SEQUENCE [LARGE SCALE GENOMIC DNA]</scope>
    <source>
        <strain evidence="1 2">NBRC 111222</strain>
    </source>
</reference>
<gene>
    <name evidence="1" type="ORF">Aconfl_41430</name>
</gene>
<evidence type="ECO:0000313" key="2">
    <source>
        <dbReference type="Proteomes" id="UP001338309"/>
    </source>
</evidence>
<protein>
    <submittedName>
        <fullName evidence="1">GrpB family protein</fullName>
    </submittedName>
</protein>
<dbReference type="InterPro" id="IPR043519">
    <property type="entry name" value="NT_sf"/>
</dbReference>
<dbReference type="PANTHER" id="PTHR34822:SF1">
    <property type="entry name" value="GRPB FAMILY PROTEIN"/>
    <property type="match status" value="1"/>
</dbReference>
<proteinExistence type="predicted"/>
<dbReference type="SUPFAM" id="SSF81301">
    <property type="entry name" value="Nucleotidyltransferase"/>
    <property type="match status" value="1"/>
</dbReference>
<organism evidence="1 2">
    <name type="scientific">Algoriphagus confluentis</name>
    <dbReference type="NCBI Taxonomy" id="1697556"/>
    <lineage>
        <taxon>Bacteria</taxon>
        <taxon>Pseudomonadati</taxon>
        <taxon>Bacteroidota</taxon>
        <taxon>Cytophagia</taxon>
        <taxon>Cytophagales</taxon>
        <taxon>Cyclobacteriaceae</taxon>
        <taxon>Algoriphagus</taxon>
    </lineage>
</organism>
<accession>A0ABQ6PUA0</accession>